<dbReference type="PROSITE" id="PS51365">
    <property type="entry name" value="RENAL_DIPEPTIDASE_2"/>
    <property type="match status" value="1"/>
</dbReference>
<dbReference type="GO" id="GO:0070573">
    <property type="term" value="F:metallodipeptidase activity"/>
    <property type="evidence" value="ECO:0007669"/>
    <property type="project" value="InterPro"/>
</dbReference>
<dbReference type="RefSeq" id="WP_082071090.1">
    <property type="nucleotide sequence ID" value="NZ_BANJ01000014.1"/>
</dbReference>
<evidence type="ECO:0000313" key="1">
    <source>
        <dbReference type="EMBL" id="GAN99021.1"/>
    </source>
</evidence>
<comment type="caution">
    <text evidence="1">The sequence shown here is derived from an EMBL/GenBank/DDBJ whole genome shotgun (WGS) entry which is preliminary data.</text>
</comment>
<dbReference type="Gene3D" id="3.20.20.140">
    <property type="entry name" value="Metal-dependent hydrolases"/>
    <property type="match status" value="1"/>
</dbReference>
<dbReference type="AlphaFoldDB" id="A0A0D6Q8A6"/>
<protein>
    <submittedName>
        <fullName evidence="1">Dipeptidase</fullName>
    </submittedName>
</protein>
<dbReference type="Pfam" id="PF01244">
    <property type="entry name" value="Peptidase_M19"/>
    <property type="match status" value="1"/>
</dbReference>
<proteinExistence type="predicted"/>
<evidence type="ECO:0000313" key="2">
    <source>
        <dbReference type="Proteomes" id="UP000032683"/>
    </source>
</evidence>
<dbReference type="EMBL" id="BANJ01000014">
    <property type="protein sequence ID" value="GAN99021.1"/>
    <property type="molecule type" value="Genomic_DNA"/>
</dbReference>
<dbReference type="Proteomes" id="UP000032683">
    <property type="component" value="Unassembled WGS sequence"/>
</dbReference>
<dbReference type="InterPro" id="IPR008257">
    <property type="entry name" value="Pept_M19"/>
</dbReference>
<name>A0A0D6Q8A6_KOMXY</name>
<dbReference type="SUPFAM" id="SSF51556">
    <property type="entry name" value="Metallo-dependent hydrolases"/>
    <property type="match status" value="1"/>
</dbReference>
<reference evidence="1 2" key="1">
    <citation type="submission" date="2012-11" db="EMBL/GenBank/DDBJ databases">
        <title>Whole genome sequence of Gluconacetobacter xylinus NBRC 13693.</title>
        <authorList>
            <person name="Azuma Y."/>
            <person name="Higashiura N."/>
            <person name="Hirakawa H."/>
            <person name="Matsushita K."/>
        </authorList>
    </citation>
    <scope>NUCLEOTIDE SEQUENCE [LARGE SCALE GENOMIC DNA]</scope>
    <source>
        <strain evidence="1 2">NBRC 13693</strain>
    </source>
</reference>
<accession>A0A0D6Q8A6</accession>
<dbReference type="CDD" id="cd01301">
    <property type="entry name" value="rDP_like"/>
    <property type="match status" value="1"/>
</dbReference>
<dbReference type="GO" id="GO:0006508">
    <property type="term" value="P:proteolysis"/>
    <property type="evidence" value="ECO:0007669"/>
    <property type="project" value="InterPro"/>
</dbReference>
<dbReference type="PANTHER" id="PTHR10443">
    <property type="entry name" value="MICROSOMAL DIPEPTIDASE"/>
    <property type="match status" value="1"/>
</dbReference>
<dbReference type="PANTHER" id="PTHR10443:SF12">
    <property type="entry name" value="DIPEPTIDASE"/>
    <property type="match status" value="1"/>
</dbReference>
<gene>
    <name evidence="1" type="ORF">Gxy13693_014_009</name>
</gene>
<dbReference type="InterPro" id="IPR032466">
    <property type="entry name" value="Metal_Hydrolase"/>
</dbReference>
<sequence>MWFIITIAGGPMTDTPTDISATEAAELHRSLLSIDTHVDIPWPDRDDFATGAPSRRVDLPRMRAGSLSAACLVAYVGQGARDVAGHEAASTRAEAMLHVIGETGGIDGVQVCDTAAAVRAAHAAGDVAIIPAVENGYTIGEDLSLIARFRALGARYMTLTHNGHNQLADSARPMHHLDDPETLHGGLSGLGRDAVAEMNRVGMLVDVSHTSRDTMLQAVGLSRAPVFASHSCVRALCDHPRNLDDTQLDALKACGGVIHITAMDAFLRPRDVRDMRPVTVADFVDHIDYAVQRIGIKHVGISSDFDGGGGIRGWADASESPNLTAELLRRGYDRSQIAALWGENFLRILKQAEEVARTIA</sequence>
<organism evidence="1 2">
    <name type="scientific">Komagataeibacter xylinus NBRC 13693</name>
    <dbReference type="NCBI Taxonomy" id="1234668"/>
    <lineage>
        <taxon>Bacteria</taxon>
        <taxon>Pseudomonadati</taxon>
        <taxon>Pseudomonadota</taxon>
        <taxon>Alphaproteobacteria</taxon>
        <taxon>Acetobacterales</taxon>
        <taxon>Acetobacteraceae</taxon>
        <taxon>Komagataeibacter</taxon>
    </lineage>
</organism>